<evidence type="ECO:0000313" key="1">
    <source>
        <dbReference type="EMBL" id="OAY46595.1"/>
    </source>
</evidence>
<organism evidence="1">
    <name type="scientific">Manihot esculenta</name>
    <name type="common">Cassava</name>
    <name type="synonym">Jatropha manihot</name>
    <dbReference type="NCBI Taxonomy" id="3983"/>
    <lineage>
        <taxon>Eukaryota</taxon>
        <taxon>Viridiplantae</taxon>
        <taxon>Streptophyta</taxon>
        <taxon>Embryophyta</taxon>
        <taxon>Tracheophyta</taxon>
        <taxon>Spermatophyta</taxon>
        <taxon>Magnoliopsida</taxon>
        <taxon>eudicotyledons</taxon>
        <taxon>Gunneridae</taxon>
        <taxon>Pentapetalae</taxon>
        <taxon>rosids</taxon>
        <taxon>fabids</taxon>
        <taxon>Malpighiales</taxon>
        <taxon>Euphorbiaceae</taxon>
        <taxon>Crotonoideae</taxon>
        <taxon>Manihoteae</taxon>
        <taxon>Manihot</taxon>
    </lineage>
</organism>
<sequence>MGMTISLELMAKTVSPEDQSITFPMLHLAVTLYHLNRDEEAEQLALKIVYYLDKLGRKDEKFSIQKRLSVLMDVTFIS</sequence>
<name>A0A2C9VLV0_MANES</name>
<reference evidence="1" key="1">
    <citation type="submission" date="2016-02" db="EMBL/GenBank/DDBJ databases">
        <title>WGS assembly of Manihot esculenta.</title>
        <authorList>
            <person name="Bredeson J.V."/>
            <person name="Prochnik S.E."/>
            <person name="Lyons J.B."/>
            <person name="Schmutz J."/>
            <person name="Grimwood J."/>
            <person name="Vrebalov J."/>
            <person name="Bart R.S."/>
            <person name="Amuge T."/>
            <person name="Ferguson M.E."/>
            <person name="Green R."/>
            <person name="Putnam N."/>
            <person name="Stites J."/>
            <person name="Rounsley S."/>
            <person name="Rokhsar D.S."/>
        </authorList>
    </citation>
    <scope>NUCLEOTIDE SEQUENCE [LARGE SCALE GENOMIC DNA]</scope>
    <source>
        <tissue evidence="1">Leaf</tissue>
    </source>
</reference>
<dbReference type="EMBL" id="CM004392">
    <property type="protein sequence ID" value="OAY46595.1"/>
    <property type="molecule type" value="Genomic_DNA"/>
</dbReference>
<accession>A0A2C9VLV0</accession>
<dbReference type="AlphaFoldDB" id="A0A2C9VLV0"/>
<protein>
    <submittedName>
        <fullName evidence="1">Uncharacterized protein</fullName>
    </submittedName>
</protein>
<dbReference type="STRING" id="3983.A0A2C9VLV0"/>
<gene>
    <name evidence="1" type="ORF">MANES_06G011700</name>
</gene>
<proteinExistence type="predicted"/>